<name>A0A9E8RV72_9BACI</name>
<keyword evidence="5" id="KW-1185">Reference proteome</keyword>
<dbReference type="PANTHER" id="PTHR46797:SF1">
    <property type="entry name" value="METHYLPHOSPHONATE SYNTHASE"/>
    <property type="match status" value="1"/>
</dbReference>
<dbReference type="GO" id="GO:0003700">
    <property type="term" value="F:DNA-binding transcription factor activity"/>
    <property type="evidence" value="ECO:0007669"/>
    <property type="project" value="TreeGrafter"/>
</dbReference>
<dbReference type="InterPro" id="IPR036281">
    <property type="entry name" value="SinR/SinI_dimer_dom_sf"/>
</dbReference>
<dbReference type="PROSITE" id="PS51500">
    <property type="entry name" value="SIN"/>
    <property type="match status" value="1"/>
</dbReference>
<dbReference type="AlphaFoldDB" id="A0A9E8RV72"/>
<dbReference type="Proteomes" id="UP001164718">
    <property type="component" value="Chromosome"/>
</dbReference>
<sequence length="107" mass="12471">MIGKRIKRLRIEKGLSLNELANLANVSKSYISYIERGIQTSPSPHILSKIAKILDVPLDEIMYPTDDQGNTDIEWVELLNEGIRAGMRKEEFRTYIDFMKYKQLKNR</sequence>
<gene>
    <name evidence="4" type="ORF">OE104_10375</name>
</gene>
<dbReference type="SUPFAM" id="SSF47406">
    <property type="entry name" value="SinR repressor dimerisation domain-like"/>
    <property type="match status" value="1"/>
</dbReference>
<evidence type="ECO:0000313" key="4">
    <source>
        <dbReference type="EMBL" id="WAA08999.1"/>
    </source>
</evidence>
<evidence type="ECO:0000313" key="5">
    <source>
        <dbReference type="Proteomes" id="UP001164718"/>
    </source>
</evidence>
<dbReference type="InterPro" id="IPR050807">
    <property type="entry name" value="TransReg_Diox_bact_type"/>
</dbReference>
<proteinExistence type="predicted"/>
<dbReference type="PANTHER" id="PTHR46797">
    <property type="entry name" value="HTH-TYPE TRANSCRIPTIONAL REGULATOR"/>
    <property type="match status" value="1"/>
</dbReference>
<feature type="domain" description="Sin" evidence="3">
    <location>
        <begin position="62"/>
        <end position="100"/>
    </location>
</feature>
<evidence type="ECO:0000259" key="3">
    <source>
        <dbReference type="PROSITE" id="PS51500"/>
    </source>
</evidence>
<feature type="domain" description="HTH cro/C1-type" evidence="2">
    <location>
        <begin position="6"/>
        <end position="61"/>
    </location>
</feature>
<dbReference type="InterPro" id="IPR010981">
    <property type="entry name" value="SinR/SinI_dimer_dom"/>
</dbReference>
<evidence type="ECO:0000259" key="2">
    <source>
        <dbReference type="PROSITE" id="PS50943"/>
    </source>
</evidence>
<protein>
    <submittedName>
        <fullName evidence="4">Helix-turn-helix domain-containing protein</fullName>
    </submittedName>
</protein>
<keyword evidence="1" id="KW-0238">DNA-binding</keyword>
<dbReference type="InterPro" id="IPR001387">
    <property type="entry name" value="Cro/C1-type_HTH"/>
</dbReference>
<dbReference type="GO" id="GO:0005829">
    <property type="term" value="C:cytosol"/>
    <property type="evidence" value="ECO:0007669"/>
    <property type="project" value="TreeGrafter"/>
</dbReference>
<dbReference type="GO" id="GO:0046983">
    <property type="term" value="F:protein dimerization activity"/>
    <property type="evidence" value="ECO:0007669"/>
    <property type="project" value="InterPro"/>
</dbReference>
<dbReference type="GO" id="GO:0003677">
    <property type="term" value="F:DNA binding"/>
    <property type="evidence" value="ECO:0007669"/>
    <property type="project" value="UniProtKB-KW"/>
</dbReference>
<dbReference type="InterPro" id="IPR010982">
    <property type="entry name" value="Lambda_DNA-bd_dom_sf"/>
</dbReference>
<organism evidence="4 5">
    <name type="scientific">Fervidibacillus albus</name>
    <dbReference type="NCBI Taxonomy" id="2980026"/>
    <lineage>
        <taxon>Bacteria</taxon>
        <taxon>Bacillati</taxon>
        <taxon>Bacillota</taxon>
        <taxon>Bacilli</taxon>
        <taxon>Bacillales</taxon>
        <taxon>Bacillaceae</taxon>
        <taxon>Fervidibacillus</taxon>
    </lineage>
</organism>
<accession>A0A9E8RV72</accession>
<dbReference type="EMBL" id="CP106878">
    <property type="protein sequence ID" value="WAA08999.1"/>
    <property type="molecule type" value="Genomic_DNA"/>
</dbReference>
<dbReference type="SMART" id="SM00530">
    <property type="entry name" value="HTH_XRE"/>
    <property type="match status" value="1"/>
</dbReference>
<dbReference type="PROSITE" id="PS50943">
    <property type="entry name" value="HTH_CROC1"/>
    <property type="match status" value="1"/>
</dbReference>
<dbReference type="Gene3D" id="1.10.260.40">
    <property type="entry name" value="lambda repressor-like DNA-binding domains"/>
    <property type="match status" value="1"/>
</dbReference>
<dbReference type="Pfam" id="PF01381">
    <property type="entry name" value="HTH_3"/>
    <property type="match status" value="1"/>
</dbReference>
<dbReference type="SUPFAM" id="SSF47413">
    <property type="entry name" value="lambda repressor-like DNA-binding domains"/>
    <property type="match status" value="1"/>
</dbReference>
<reference evidence="4" key="1">
    <citation type="submission" date="2022-09" db="EMBL/GenBank/DDBJ databases">
        <title>Complete Genomes of Fervidibacillus albus and Fervidibacillus halotolerans isolated from tidal flat sediments.</title>
        <authorList>
            <person name="Kwon K.K."/>
            <person name="Yang S.-H."/>
            <person name="Park M.J."/>
            <person name="Oh H.-M."/>
        </authorList>
    </citation>
    <scope>NUCLEOTIDE SEQUENCE</scope>
    <source>
        <strain evidence="4">MEBiC13591</strain>
    </source>
</reference>
<dbReference type="KEGG" id="faf:OE104_10375"/>
<evidence type="ECO:0000256" key="1">
    <source>
        <dbReference type="ARBA" id="ARBA00023125"/>
    </source>
</evidence>
<dbReference type="CDD" id="cd00093">
    <property type="entry name" value="HTH_XRE"/>
    <property type="match status" value="1"/>
</dbReference>
<dbReference type="RefSeq" id="WP_275416784.1">
    <property type="nucleotide sequence ID" value="NZ_CP106878.1"/>
</dbReference>